<feature type="modified residue" description="4-aspartylphosphate" evidence="4">
    <location>
        <position position="82"/>
    </location>
</feature>
<dbReference type="Proteomes" id="UP000834106">
    <property type="component" value="Chromosome 13"/>
</dbReference>
<dbReference type="PROSITE" id="PS50110">
    <property type="entry name" value="RESPONSE_REGULATORY"/>
    <property type="match status" value="1"/>
</dbReference>
<evidence type="ECO:0000256" key="1">
    <source>
        <dbReference type="ARBA" id="ARBA00023012"/>
    </source>
</evidence>
<evidence type="ECO:0000259" key="5">
    <source>
        <dbReference type="PROSITE" id="PS50110"/>
    </source>
</evidence>
<dbReference type="SUPFAM" id="SSF52172">
    <property type="entry name" value="CheY-like"/>
    <property type="match status" value="1"/>
</dbReference>
<dbReference type="AlphaFoldDB" id="A0AAD2E2I7"/>
<organism evidence="6 7">
    <name type="scientific">Fraxinus pennsylvanica</name>
    <dbReference type="NCBI Taxonomy" id="56036"/>
    <lineage>
        <taxon>Eukaryota</taxon>
        <taxon>Viridiplantae</taxon>
        <taxon>Streptophyta</taxon>
        <taxon>Embryophyta</taxon>
        <taxon>Tracheophyta</taxon>
        <taxon>Spermatophyta</taxon>
        <taxon>Magnoliopsida</taxon>
        <taxon>eudicotyledons</taxon>
        <taxon>Gunneridae</taxon>
        <taxon>Pentapetalae</taxon>
        <taxon>asterids</taxon>
        <taxon>lamiids</taxon>
        <taxon>Lamiales</taxon>
        <taxon>Oleaceae</taxon>
        <taxon>Oleeae</taxon>
        <taxon>Fraxinus</taxon>
    </lineage>
</organism>
<feature type="domain" description="Response regulatory" evidence="5">
    <location>
        <begin position="19"/>
        <end position="149"/>
    </location>
</feature>
<dbReference type="InterPro" id="IPR045279">
    <property type="entry name" value="ARR-like"/>
</dbReference>
<sequence length="178" mass="19765">MGSGSSSSSSSSGTAPNLHVLAVDDSHVDRKVIEKLLKISCCKVTAVESGRRALQYLGLDQLDGDKSPVEFDGLKVNLIMTDYSMPGMTGYELLKEIKGSSRLREIPVVIMSSENILGRIDRCMEEGAKEFLVKPVKLSDVRRLTDFILQGDEDHQKVGSRKRKLWDVPRSWFSTSCQ</sequence>
<dbReference type="InterPro" id="IPR011006">
    <property type="entry name" value="CheY-like_superfamily"/>
</dbReference>
<dbReference type="InterPro" id="IPR001789">
    <property type="entry name" value="Sig_transdc_resp-reg_receiver"/>
</dbReference>
<dbReference type="Pfam" id="PF00072">
    <property type="entry name" value="Response_reg"/>
    <property type="match status" value="1"/>
</dbReference>
<dbReference type="GO" id="GO:0009736">
    <property type="term" value="P:cytokinin-activated signaling pathway"/>
    <property type="evidence" value="ECO:0007669"/>
    <property type="project" value="InterPro"/>
</dbReference>
<dbReference type="Gene3D" id="3.40.50.2300">
    <property type="match status" value="1"/>
</dbReference>
<proteinExistence type="predicted"/>
<dbReference type="PANTHER" id="PTHR43874:SF62">
    <property type="entry name" value="TWO-COMPONENT RESPONSE REGULATOR ARR6"/>
    <property type="match status" value="1"/>
</dbReference>
<dbReference type="EMBL" id="OU503048">
    <property type="protein sequence ID" value="CAI9773758.1"/>
    <property type="molecule type" value="Genomic_DNA"/>
</dbReference>
<evidence type="ECO:0000256" key="3">
    <source>
        <dbReference type="ARBA" id="ARBA00023163"/>
    </source>
</evidence>
<evidence type="ECO:0000256" key="4">
    <source>
        <dbReference type="PROSITE-ProRule" id="PRU00169"/>
    </source>
</evidence>
<dbReference type="PANTHER" id="PTHR43874">
    <property type="entry name" value="TWO-COMPONENT RESPONSE REGULATOR"/>
    <property type="match status" value="1"/>
</dbReference>
<keyword evidence="7" id="KW-1185">Reference proteome</keyword>
<protein>
    <recommendedName>
        <fullName evidence="5">Response regulatory domain-containing protein</fullName>
    </recommendedName>
</protein>
<gene>
    <name evidence="6" type="ORF">FPE_LOCUS21188</name>
</gene>
<name>A0AAD2E2I7_9LAMI</name>
<keyword evidence="2" id="KW-0805">Transcription regulation</keyword>
<evidence type="ECO:0000313" key="7">
    <source>
        <dbReference type="Proteomes" id="UP000834106"/>
    </source>
</evidence>
<dbReference type="SMART" id="SM00448">
    <property type="entry name" value="REC"/>
    <property type="match status" value="1"/>
</dbReference>
<keyword evidence="1" id="KW-0902">Two-component regulatory system</keyword>
<keyword evidence="4" id="KW-0597">Phosphoprotein</keyword>
<evidence type="ECO:0000256" key="2">
    <source>
        <dbReference type="ARBA" id="ARBA00023015"/>
    </source>
</evidence>
<evidence type="ECO:0000313" key="6">
    <source>
        <dbReference type="EMBL" id="CAI9773758.1"/>
    </source>
</evidence>
<accession>A0AAD2E2I7</accession>
<dbReference type="CDD" id="cd17581">
    <property type="entry name" value="REC_typeA_ARR"/>
    <property type="match status" value="1"/>
</dbReference>
<dbReference type="GO" id="GO:0000160">
    <property type="term" value="P:phosphorelay signal transduction system"/>
    <property type="evidence" value="ECO:0007669"/>
    <property type="project" value="UniProtKB-KW"/>
</dbReference>
<reference evidence="6" key="1">
    <citation type="submission" date="2023-05" db="EMBL/GenBank/DDBJ databases">
        <authorList>
            <person name="Huff M."/>
        </authorList>
    </citation>
    <scope>NUCLEOTIDE SEQUENCE</scope>
</reference>
<keyword evidence="3" id="KW-0804">Transcription</keyword>